<reference evidence="3 4" key="1">
    <citation type="submission" date="2024-06" db="EMBL/GenBank/DDBJ databases">
        <title>Genomic Encyclopedia of Type Strains, Phase IV (KMG-IV): sequencing the most valuable type-strain genomes for metagenomic binning, comparative biology and taxonomic classification.</title>
        <authorList>
            <person name="Goeker M."/>
        </authorList>
    </citation>
    <scope>NUCLEOTIDE SEQUENCE [LARGE SCALE GENOMIC DNA]</scope>
    <source>
        <strain evidence="3 4">DSM 19730</strain>
    </source>
</reference>
<name>A0ABV2KRX7_9HYPH</name>
<gene>
    <name evidence="3" type="ORF">ABID44_003144</name>
</gene>
<evidence type="ECO:0000259" key="2">
    <source>
        <dbReference type="Pfam" id="PF03061"/>
    </source>
</evidence>
<dbReference type="SUPFAM" id="SSF54637">
    <property type="entry name" value="Thioesterase/thiol ester dehydrase-isomerase"/>
    <property type="match status" value="1"/>
</dbReference>
<dbReference type="CDD" id="cd03443">
    <property type="entry name" value="PaaI_thioesterase"/>
    <property type="match status" value="1"/>
</dbReference>
<evidence type="ECO:0000256" key="1">
    <source>
        <dbReference type="ARBA" id="ARBA00022801"/>
    </source>
</evidence>
<accession>A0ABV2KRX7</accession>
<dbReference type="NCBIfam" id="TIGR00369">
    <property type="entry name" value="unchar_dom_1"/>
    <property type="match status" value="1"/>
</dbReference>
<keyword evidence="4" id="KW-1185">Reference proteome</keyword>
<protein>
    <submittedName>
        <fullName evidence="3">Uncharacterized protein (TIGR00369 family)</fullName>
    </submittedName>
</protein>
<dbReference type="InterPro" id="IPR029069">
    <property type="entry name" value="HotDog_dom_sf"/>
</dbReference>
<dbReference type="Proteomes" id="UP001549143">
    <property type="component" value="Unassembled WGS sequence"/>
</dbReference>
<evidence type="ECO:0000313" key="3">
    <source>
        <dbReference type="EMBL" id="MET3662793.1"/>
    </source>
</evidence>
<proteinExistence type="predicted"/>
<sequence>MTEPSSRPDELRAIIGRSPYLSWLGLELLDLRQGAIEVSATWREEWVANPVIGQTQGGILAALVDFAANFSLFADIGRPVLTVDLRVDYHRIATRGNLIAKGHLVKLGRQVSVCEGQVFDLQGRLVSSGRGTFLTAPADEKR</sequence>
<organism evidence="3 4">
    <name type="scientific">Aquamicrobium ahrensii</name>
    <dbReference type="NCBI Taxonomy" id="469551"/>
    <lineage>
        <taxon>Bacteria</taxon>
        <taxon>Pseudomonadati</taxon>
        <taxon>Pseudomonadota</taxon>
        <taxon>Alphaproteobacteria</taxon>
        <taxon>Hyphomicrobiales</taxon>
        <taxon>Phyllobacteriaceae</taxon>
        <taxon>Aquamicrobium</taxon>
    </lineage>
</organism>
<evidence type="ECO:0000313" key="4">
    <source>
        <dbReference type="Proteomes" id="UP001549143"/>
    </source>
</evidence>
<dbReference type="Gene3D" id="3.10.129.10">
    <property type="entry name" value="Hotdog Thioesterase"/>
    <property type="match status" value="1"/>
</dbReference>
<dbReference type="EMBL" id="JBEPMN010000015">
    <property type="protein sequence ID" value="MET3662793.1"/>
    <property type="molecule type" value="Genomic_DNA"/>
</dbReference>
<dbReference type="InterPro" id="IPR003736">
    <property type="entry name" value="PAAI_dom"/>
</dbReference>
<keyword evidence="1" id="KW-0378">Hydrolase</keyword>
<dbReference type="Pfam" id="PF03061">
    <property type="entry name" value="4HBT"/>
    <property type="match status" value="1"/>
</dbReference>
<feature type="domain" description="Thioesterase" evidence="2">
    <location>
        <begin position="57"/>
        <end position="126"/>
    </location>
</feature>
<comment type="caution">
    <text evidence="3">The sequence shown here is derived from an EMBL/GenBank/DDBJ whole genome shotgun (WGS) entry which is preliminary data.</text>
</comment>
<dbReference type="RefSeq" id="WP_354152636.1">
    <property type="nucleotide sequence ID" value="NZ_JBEPMN010000015.1"/>
</dbReference>
<dbReference type="InterPro" id="IPR006683">
    <property type="entry name" value="Thioestr_dom"/>
</dbReference>